<dbReference type="Gene3D" id="1.10.3720.10">
    <property type="entry name" value="MetI-like"/>
    <property type="match status" value="1"/>
</dbReference>
<dbReference type="RefSeq" id="WP_097188791.1">
    <property type="nucleotide sequence ID" value="NZ_OBQK01000010.1"/>
</dbReference>
<keyword evidence="7 9" id="KW-1133">Transmembrane helix</keyword>
<feature type="transmembrane region" description="Helical" evidence="9">
    <location>
        <begin position="450"/>
        <end position="471"/>
    </location>
</feature>
<comment type="similarity">
    <text evidence="2 10">Belongs to the binding-protein-dependent transport system permease family. MalFG subfamily.</text>
</comment>
<feature type="transmembrane region" description="Helical" evidence="9">
    <location>
        <begin position="410"/>
        <end position="429"/>
    </location>
</feature>
<dbReference type="Proteomes" id="UP000219688">
    <property type="component" value="Unassembled WGS sequence"/>
</dbReference>
<dbReference type="CDD" id="cd06261">
    <property type="entry name" value="TM_PBP2"/>
    <property type="match status" value="1"/>
</dbReference>
<organism evidence="12 13">
    <name type="scientific">Ornithinimicrobium cerasi</name>
    <dbReference type="NCBI Taxonomy" id="2248773"/>
    <lineage>
        <taxon>Bacteria</taxon>
        <taxon>Bacillati</taxon>
        <taxon>Actinomycetota</taxon>
        <taxon>Actinomycetes</taxon>
        <taxon>Micrococcales</taxon>
        <taxon>Ornithinimicrobiaceae</taxon>
        <taxon>Ornithinimicrobium</taxon>
    </lineage>
</organism>
<feature type="transmembrane region" description="Helical" evidence="9">
    <location>
        <begin position="91"/>
        <end position="109"/>
    </location>
</feature>
<dbReference type="GO" id="GO:0015423">
    <property type="term" value="F:ABC-type maltose transporter activity"/>
    <property type="evidence" value="ECO:0007669"/>
    <property type="project" value="TreeGrafter"/>
</dbReference>
<dbReference type="PROSITE" id="PS50928">
    <property type="entry name" value="ABC_TM1"/>
    <property type="match status" value="1"/>
</dbReference>
<evidence type="ECO:0000256" key="4">
    <source>
        <dbReference type="ARBA" id="ARBA00022475"/>
    </source>
</evidence>
<evidence type="ECO:0000256" key="3">
    <source>
        <dbReference type="ARBA" id="ARBA00022448"/>
    </source>
</evidence>
<evidence type="ECO:0000256" key="5">
    <source>
        <dbReference type="ARBA" id="ARBA00022597"/>
    </source>
</evidence>
<dbReference type="SUPFAM" id="SSF160964">
    <property type="entry name" value="MalF N-terminal region-like"/>
    <property type="match status" value="1"/>
</dbReference>
<accession>A0A285VS95</accession>
<evidence type="ECO:0000256" key="1">
    <source>
        <dbReference type="ARBA" id="ARBA00004651"/>
    </source>
</evidence>
<feature type="transmembrane region" description="Helical" evidence="9">
    <location>
        <begin position="34"/>
        <end position="55"/>
    </location>
</feature>
<keyword evidence="6 9" id="KW-0812">Transmembrane</keyword>
<evidence type="ECO:0000256" key="10">
    <source>
        <dbReference type="RuleBase" id="RU367050"/>
    </source>
</evidence>
<feature type="transmembrane region" description="Helical" evidence="9">
    <location>
        <begin position="61"/>
        <end position="82"/>
    </location>
</feature>
<dbReference type="SUPFAM" id="SSF161098">
    <property type="entry name" value="MetI-like"/>
    <property type="match status" value="1"/>
</dbReference>
<dbReference type="EMBL" id="OBQK01000010">
    <property type="protein sequence ID" value="SOC56925.1"/>
    <property type="molecule type" value="Genomic_DNA"/>
</dbReference>
<evidence type="ECO:0000256" key="9">
    <source>
        <dbReference type="RuleBase" id="RU363032"/>
    </source>
</evidence>
<dbReference type="Pfam" id="PF00528">
    <property type="entry name" value="BPD_transp_1"/>
    <property type="match status" value="1"/>
</dbReference>
<keyword evidence="4 10" id="KW-1003">Cell membrane</keyword>
<dbReference type="GO" id="GO:0042956">
    <property type="term" value="P:maltodextrin transmembrane transport"/>
    <property type="evidence" value="ECO:0007669"/>
    <property type="project" value="TreeGrafter"/>
</dbReference>
<reference evidence="13" key="1">
    <citation type="submission" date="2017-08" db="EMBL/GenBank/DDBJ databases">
        <authorList>
            <person name="Varghese N."/>
            <person name="Submissions S."/>
        </authorList>
    </citation>
    <scope>NUCLEOTIDE SEQUENCE [LARGE SCALE GENOMIC DNA]</scope>
    <source>
        <strain evidence="13">USBA17B2</strain>
    </source>
</reference>
<feature type="domain" description="ABC transmembrane type-1" evidence="11">
    <location>
        <begin position="318"/>
        <end position="536"/>
    </location>
</feature>
<feature type="transmembrane region" description="Helical" evidence="9">
    <location>
        <begin position="515"/>
        <end position="537"/>
    </location>
</feature>
<keyword evidence="3 9" id="KW-0813">Transport</keyword>
<proteinExistence type="inferred from homology"/>
<evidence type="ECO:0000259" key="11">
    <source>
        <dbReference type="PROSITE" id="PS50928"/>
    </source>
</evidence>
<dbReference type="PANTHER" id="PTHR47314:SF1">
    <property type="entry name" value="MALTOSE_MALTODEXTRIN TRANSPORT SYSTEM PERMEASE PROTEIN MALF"/>
    <property type="match status" value="1"/>
</dbReference>
<keyword evidence="8 9" id="KW-0472">Membrane</keyword>
<comment type="subcellular location">
    <subcellularLocation>
        <location evidence="1 9">Cell membrane</location>
        <topology evidence="1 9">Multi-pass membrane protein</topology>
    </subcellularLocation>
</comment>
<dbReference type="InterPro" id="IPR035906">
    <property type="entry name" value="MetI-like_sf"/>
</dbReference>
<feature type="transmembrane region" description="Helical" evidence="9">
    <location>
        <begin position="354"/>
        <end position="376"/>
    </location>
</feature>
<protein>
    <recommendedName>
        <fullName evidence="10">Maltose/maltodextrin transport system permease protein</fullName>
    </recommendedName>
</protein>
<feature type="transmembrane region" description="Helical" evidence="9">
    <location>
        <begin position="317"/>
        <end position="342"/>
    </location>
</feature>
<keyword evidence="13" id="KW-1185">Reference proteome</keyword>
<evidence type="ECO:0000256" key="6">
    <source>
        <dbReference type="ARBA" id="ARBA00022692"/>
    </source>
</evidence>
<name>A0A285VS95_9MICO</name>
<dbReference type="PANTHER" id="PTHR47314">
    <property type="entry name" value="MALTOSE/MALTODEXTRIN TRANSPORT SYSTEM PERMEASE PROTEIN MALF"/>
    <property type="match status" value="1"/>
</dbReference>
<dbReference type="AlphaFoldDB" id="A0A285VS95"/>
<evidence type="ECO:0000313" key="12">
    <source>
        <dbReference type="EMBL" id="SOC56925.1"/>
    </source>
</evidence>
<evidence type="ECO:0000256" key="2">
    <source>
        <dbReference type="ARBA" id="ARBA00009047"/>
    </source>
</evidence>
<dbReference type="Gene3D" id="1.20.58.370">
    <property type="entry name" value="MalF N-terminal region-like"/>
    <property type="match status" value="1"/>
</dbReference>
<dbReference type="GO" id="GO:1990060">
    <property type="term" value="C:maltose transport complex"/>
    <property type="evidence" value="ECO:0007669"/>
    <property type="project" value="TreeGrafter"/>
</dbReference>
<dbReference type="InterPro" id="IPR035277">
    <property type="entry name" value="MalF_N"/>
</dbReference>
<dbReference type="InterPro" id="IPR032550">
    <property type="entry name" value="TM_PBP2_N"/>
</dbReference>
<gene>
    <name evidence="12" type="ORF">SAMN05421879_1108</name>
</gene>
<evidence type="ECO:0000256" key="7">
    <source>
        <dbReference type="ARBA" id="ARBA00022989"/>
    </source>
</evidence>
<keyword evidence="5 10" id="KW-0762">Sugar transport</keyword>
<sequence>MSQAPPTRDEANAALRSLRPSDEDHLEFGQRTPLWVQVVKWGLILLTLVVLGYVAQQLIEAGHWLMVSLAAFVGICVLAVYATRRAVPAKYLLPGVVLMLALQIWPLLYTVSMSFTNYGAGHLFTKEESIASIEANSVREVEGSFRYALNLAVPEGADVATGDVAYLLTNPDGEFFVGTLDGLEPLAPEGVEAGPTGRIISAPGWTTLTPQEVNARSADLADFAVPVLNDAGEATGGIKQVGLSEAFVGQPTRVHDPETDTITDQVTGTVYTPQDAQWVPEGGEGGALPQGWRENVGFQNYTDAFTNPTLRDGLTKIFIWNVFFAAFTVASTFLLGMAIALLMNDERLRGKAIYRSLLILPYALPVYVTALVWASMFNQEFGLINNIFGMNINWLGDPNWARTAVLLTNLWLGFPYWFIVCTGALQAIPGDVREAAAIDGAGPIRTIRSVIMPLLLVAVGPLMIASFAFNFNNFGLIFLLTEGGPFVGGQAQIGSTDLLITLAYRLALGGVTPNFGFASAISVIIFFLVAVISYIGFRQTKALEDVN</sequence>
<comment type="function">
    <text evidence="10">Part of the ABC transporter complex MalEFGK involved in maltose/maltodextrin import. Probably responsible for the translocation of the substrate across the membrane.</text>
</comment>
<evidence type="ECO:0000256" key="8">
    <source>
        <dbReference type="ARBA" id="ARBA00023136"/>
    </source>
</evidence>
<dbReference type="InterPro" id="IPR000515">
    <property type="entry name" value="MetI-like"/>
</dbReference>
<dbReference type="Pfam" id="PF16296">
    <property type="entry name" value="TM_PBP2_N"/>
    <property type="match status" value="1"/>
</dbReference>
<evidence type="ECO:0000313" key="13">
    <source>
        <dbReference type="Proteomes" id="UP000219688"/>
    </source>
</evidence>